<protein>
    <submittedName>
        <fullName evidence="2">Uncharacterized protein</fullName>
    </submittedName>
</protein>
<proteinExistence type="predicted"/>
<comment type="caution">
    <text evidence="2">The sequence shown here is derived from an EMBL/GenBank/DDBJ whole genome shotgun (WGS) entry which is preliminary data.</text>
</comment>
<dbReference type="EMBL" id="JARKIB010000357">
    <property type="protein sequence ID" value="KAJ7712803.1"/>
    <property type="molecule type" value="Genomic_DNA"/>
</dbReference>
<dbReference type="AlphaFoldDB" id="A0AAD7H5Z2"/>
<sequence length="214" mass="24690">MFFGGTELPFRRQPKSNLFSSPGFNCKSLASHLNFCYHLKISTASPSNIYPIYSHFPLTEFFNWSPDALALMPYAHSSLKRNPKEFWSMYIVFRKKKVETWGVYESYTVRYRQGERGIVSWRREDRVRWIAHKNEAAETSARCAPVAAVRGHLTRTMSDRRRVWVADTKGKEEMRGRGSKIAEPVRILSPRKTRLAHPHAGRGSCVPGGTRRAR</sequence>
<feature type="compositionally biased region" description="Basic residues" evidence="1">
    <location>
        <begin position="191"/>
        <end position="200"/>
    </location>
</feature>
<gene>
    <name evidence="2" type="ORF">B0H16DRAFT_1623540</name>
</gene>
<name>A0AAD7H5Z2_9AGAR</name>
<keyword evidence="3" id="KW-1185">Reference proteome</keyword>
<feature type="region of interest" description="Disordered" evidence="1">
    <location>
        <begin position="191"/>
        <end position="214"/>
    </location>
</feature>
<dbReference type="Proteomes" id="UP001215598">
    <property type="component" value="Unassembled WGS sequence"/>
</dbReference>
<reference evidence="2" key="1">
    <citation type="submission" date="2023-03" db="EMBL/GenBank/DDBJ databases">
        <title>Massive genome expansion in bonnet fungi (Mycena s.s.) driven by repeated elements and novel gene families across ecological guilds.</title>
        <authorList>
            <consortium name="Lawrence Berkeley National Laboratory"/>
            <person name="Harder C.B."/>
            <person name="Miyauchi S."/>
            <person name="Viragh M."/>
            <person name="Kuo A."/>
            <person name="Thoen E."/>
            <person name="Andreopoulos B."/>
            <person name="Lu D."/>
            <person name="Skrede I."/>
            <person name="Drula E."/>
            <person name="Henrissat B."/>
            <person name="Morin E."/>
            <person name="Kohler A."/>
            <person name="Barry K."/>
            <person name="LaButti K."/>
            <person name="Morin E."/>
            <person name="Salamov A."/>
            <person name="Lipzen A."/>
            <person name="Mereny Z."/>
            <person name="Hegedus B."/>
            <person name="Baldrian P."/>
            <person name="Stursova M."/>
            <person name="Weitz H."/>
            <person name="Taylor A."/>
            <person name="Grigoriev I.V."/>
            <person name="Nagy L.G."/>
            <person name="Martin F."/>
            <person name="Kauserud H."/>
        </authorList>
    </citation>
    <scope>NUCLEOTIDE SEQUENCE</scope>
    <source>
        <strain evidence="2">CBHHK182m</strain>
    </source>
</reference>
<evidence type="ECO:0000313" key="3">
    <source>
        <dbReference type="Proteomes" id="UP001215598"/>
    </source>
</evidence>
<organism evidence="2 3">
    <name type="scientific">Mycena metata</name>
    <dbReference type="NCBI Taxonomy" id="1033252"/>
    <lineage>
        <taxon>Eukaryota</taxon>
        <taxon>Fungi</taxon>
        <taxon>Dikarya</taxon>
        <taxon>Basidiomycota</taxon>
        <taxon>Agaricomycotina</taxon>
        <taxon>Agaricomycetes</taxon>
        <taxon>Agaricomycetidae</taxon>
        <taxon>Agaricales</taxon>
        <taxon>Marasmiineae</taxon>
        <taxon>Mycenaceae</taxon>
        <taxon>Mycena</taxon>
    </lineage>
</organism>
<evidence type="ECO:0000256" key="1">
    <source>
        <dbReference type="SAM" id="MobiDB-lite"/>
    </source>
</evidence>
<evidence type="ECO:0000313" key="2">
    <source>
        <dbReference type="EMBL" id="KAJ7712803.1"/>
    </source>
</evidence>
<accession>A0AAD7H5Z2</accession>